<protein>
    <recommendedName>
        <fullName evidence="3">Jacalin-type lectin domain-containing protein</fullName>
    </recommendedName>
</protein>
<dbReference type="InterPro" id="IPR001229">
    <property type="entry name" value="Jacalin-like_lectin_dom"/>
</dbReference>
<feature type="domain" description="Jacalin-type lectin" evidence="3">
    <location>
        <begin position="210"/>
        <end position="358"/>
    </location>
</feature>
<dbReference type="SUPFAM" id="SSF51101">
    <property type="entry name" value="Mannose-binding lectins"/>
    <property type="match status" value="4"/>
</dbReference>
<dbReference type="PANTHER" id="PTHR47293">
    <property type="entry name" value="JACALIN-RELATED LECTIN 3"/>
    <property type="match status" value="1"/>
</dbReference>
<evidence type="ECO:0000313" key="4">
    <source>
        <dbReference type="EMBL" id="KCW54698.1"/>
    </source>
</evidence>
<dbReference type="Gene3D" id="2.100.10.30">
    <property type="entry name" value="Jacalin-like lectin domain"/>
    <property type="match status" value="4"/>
</dbReference>
<name>A0A059ALH1_EUCGR</name>
<comment type="similarity">
    <text evidence="1">Belongs to the jacalin lectin family.</text>
</comment>
<feature type="domain" description="Jacalin-type lectin" evidence="3">
    <location>
        <begin position="52"/>
        <end position="203"/>
    </location>
</feature>
<reference evidence="4" key="1">
    <citation type="submission" date="2013-07" db="EMBL/GenBank/DDBJ databases">
        <title>The genome of Eucalyptus grandis.</title>
        <authorList>
            <person name="Schmutz J."/>
            <person name="Hayes R."/>
            <person name="Myburg A."/>
            <person name="Tuskan G."/>
            <person name="Grattapaglia D."/>
            <person name="Rokhsar D.S."/>
        </authorList>
    </citation>
    <scope>NUCLEOTIDE SEQUENCE</scope>
    <source>
        <tissue evidence="4">Leaf extractions</tissue>
    </source>
</reference>
<feature type="domain" description="Jacalin-type lectin" evidence="3">
    <location>
        <begin position="1"/>
        <end position="44"/>
    </location>
</feature>
<dbReference type="GO" id="GO:0030246">
    <property type="term" value="F:carbohydrate binding"/>
    <property type="evidence" value="ECO:0007669"/>
    <property type="project" value="UniProtKB-KW"/>
</dbReference>
<dbReference type="FunFam" id="2.100.10.30:FF:000001">
    <property type="entry name" value="Jacalin-related lectin 33"/>
    <property type="match status" value="2"/>
</dbReference>
<evidence type="ECO:0000256" key="2">
    <source>
        <dbReference type="ARBA" id="ARBA00022734"/>
    </source>
</evidence>
<dbReference type="OMA" id="SETHGCI"/>
<dbReference type="Pfam" id="PF01419">
    <property type="entry name" value="Jacalin"/>
    <property type="match status" value="4"/>
</dbReference>
<gene>
    <name evidence="4" type="ORF">EUGRSUZ_I00640</name>
</gene>
<feature type="domain" description="Jacalin-type lectin" evidence="3">
    <location>
        <begin position="365"/>
        <end position="513"/>
    </location>
</feature>
<dbReference type="PANTHER" id="PTHR47293:SF68">
    <property type="entry name" value="JACALIN-RELATED LECTIN 3"/>
    <property type="match status" value="1"/>
</dbReference>
<dbReference type="PROSITE" id="PS51752">
    <property type="entry name" value="JACALIN_LECTIN"/>
    <property type="match status" value="4"/>
</dbReference>
<proteinExistence type="inferred from homology"/>
<dbReference type="InterPro" id="IPR033734">
    <property type="entry name" value="Jacalin-like_lectin_dom_plant"/>
</dbReference>
<accession>A0A059ALH1</accession>
<dbReference type="InParanoid" id="A0A059ALH1"/>
<dbReference type="SMART" id="SM00915">
    <property type="entry name" value="Jacalin"/>
    <property type="match status" value="3"/>
</dbReference>
<dbReference type="InterPro" id="IPR036404">
    <property type="entry name" value="Jacalin-like_lectin_dom_sf"/>
</dbReference>
<sequence>MRILGPIGTEEGEYFSLPSEAGKVIEFFGRSDDFLKSIGAHVELYSNKLYPFSSVGLFERSNASFWDDGNKHTNVRKIIVEFEPSKGSRIRSIAFQYEEESKELWQSETHGCIDGNNFHTMRNVEIHTIKIQDPDEYLTSISGYLSLGGIQSLTFQTNKKTIGPIGDEDYALHYSSPATGGKIVGFYGKGGQCLEAIGAYFEPISHLYPIKSIGPFGGLGGCAWDDGKFSGVREIQVMYDDVIRYIVFSYDKNGERVCSAMHGGPTGEDKSKVTWVRLDFPQEYLTSISGYKRENGDGNIDNAIVQSLTFYSNRGRHGPFGKETGTYFWYPSTRSKIIGFHGRCSWETLNAIGVYAEPIPHLYPFEIIGPFGGSGGTEWDDGVHSEVRDFHIIATDVIHSIAIMYDDNGSIVRGSQHGRGDGALDTWVDLDYPKERLVSISGWMKGNGKTPQTVIQNLKIHTTKTTHGPFGSEDALGMSTEFSIPPVSGKGRIVGFFGRAGSCLNSIGARLELY</sequence>
<dbReference type="Gramene" id="KCW54698">
    <property type="protein sequence ID" value="KCW54698"/>
    <property type="gene ID" value="EUGRSUZ_I00640"/>
</dbReference>
<dbReference type="FunCoup" id="A0A059ALH1">
    <property type="interactions" value="184"/>
</dbReference>
<dbReference type="EMBL" id="KK198761">
    <property type="protein sequence ID" value="KCW54698.1"/>
    <property type="molecule type" value="Genomic_DNA"/>
</dbReference>
<dbReference type="STRING" id="71139.A0A059ALH1"/>
<dbReference type="CDD" id="cd09612">
    <property type="entry name" value="Jacalin"/>
    <property type="match status" value="3"/>
</dbReference>
<dbReference type="eggNOG" id="ENOG502S4MA">
    <property type="taxonomic scope" value="Eukaryota"/>
</dbReference>
<organism evidence="4">
    <name type="scientific">Eucalyptus grandis</name>
    <name type="common">Flooded gum</name>
    <dbReference type="NCBI Taxonomy" id="71139"/>
    <lineage>
        <taxon>Eukaryota</taxon>
        <taxon>Viridiplantae</taxon>
        <taxon>Streptophyta</taxon>
        <taxon>Embryophyta</taxon>
        <taxon>Tracheophyta</taxon>
        <taxon>Spermatophyta</taxon>
        <taxon>Magnoliopsida</taxon>
        <taxon>eudicotyledons</taxon>
        <taxon>Gunneridae</taxon>
        <taxon>Pentapetalae</taxon>
        <taxon>rosids</taxon>
        <taxon>malvids</taxon>
        <taxon>Myrtales</taxon>
        <taxon>Myrtaceae</taxon>
        <taxon>Myrtoideae</taxon>
        <taxon>Eucalypteae</taxon>
        <taxon>Eucalyptus</taxon>
    </lineage>
</organism>
<evidence type="ECO:0000256" key="1">
    <source>
        <dbReference type="ARBA" id="ARBA00006568"/>
    </source>
</evidence>
<keyword evidence="2" id="KW-0430">Lectin</keyword>
<evidence type="ECO:0000259" key="3">
    <source>
        <dbReference type="PROSITE" id="PS51752"/>
    </source>
</evidence>
<dbReference type="AlphaFoldDB" id="A0A059ALH1"/>